<dbReference type="Proteomes" id="UP000230066">
    <property type="component" value="Unassembled WGS sequence"/>
</dbReference>
<accession>A0A2H1BTA1</accession>
<name>A0A2H1BTA1_FASHE</name>
<evidence type="ECO:0000313" key="2">
    <source>
        <dbReference type="Proteomes" id="UP000230066"/>
    </source>
</evidence>
<dbReference type="Gene3D" id="3.40.190.10">
    <property type="entry name" value="Periplasmic binding protein-like II"/>
    <property type="match status" value="1"/>
</dbReference>
<dbReference type="InterPro" id="IPR015683">
    <property type="entry name" value="Ionotropic_Glu_rcpt"/>
</dbReference>
<dbReference type="EMBL" id="JXXN02017340">
    <property type="protein sequence ID" value="THD18027.1"/>
    <property type="molecule type" value="Genomic_DNA"/>
</dbReference>
<proteinExistence type="predicted"/>
<protein>
    <submittedName>
        <fullName evidence="1">Uncharacterized protein</fullName>
    </submittedName>
</protein>
<organism evidence="1 2">
    <name type="scientific">Fasciola hepatica</name>
    <name type="common">Liver fluke</name>
    <dbReference type="NCBI Taxonomy" id="6192"/>
    <lineage>
        <taxon>Eukaryota</taxon>
        <taxon>Metazoa</taxon>
        <taxon>Spiralia</taxon>
        <taxon>Lophotrochozoa</taxon>
        <taxon>Platyhelminthes</taxon>
        <taxon>Trematoda</taxon>
        <taxon>Digenea</taxon>
        <taxon>Plagiorchiida</taxon>
        <taxon>Echinostomata</taxon>
        <taxon>Echinostomatoidea</taxon>
        <taxon>Fasciolidae</taxon>
        <taxon>Fasciola</taxon>
    </lineage>
</organism>
<sequence>MAVAILTMTSERAGVVDFLGPFMRSRWSILINHPPVASKAFKIYEPFDVYTWLFTCVCIGLTGLVLYLLNYYSPFSAWNMRLPGAISDEVSFVENMWFAMRSMLLQRESVLALHTNQQG</sequence>
<reference evidence="1" key="1">
    <citation type="submission" date="2019-03" db="EMBL/GenBank/DDBJ databases">
        <title>Improved annotation for the trematode Fasciola hepatica.</title>
        <authorList>
            <person name="Choi Y.-J."/>
            <person name="Martin J."/>
            <person name="Mitreva M."/>
        </authorList>
    </citation>
    <scope>NUCLEOTIDE SEQUENCE [LARGE SCALE GENOMIC DNA]</scope>
</reference>
<dbReference type="SUPFAM" id="SSF53850">
    <property type="entry name" value="Periplasmic binding protein-like II"/>
    <property type="match status" value="1"/>
</dbReference>
<dbReference type="Gene3D" id="1.10.287.70">
    <property type="match status" value="1"/>
</dbReference>
<comment type="caution">
    <text evidence="1">The sequence shown here is derived from an EMBL/GenBank/DDBJ whole genome shotgun (WGS) entry which is preliminary data.</text>
</comment>
<evidence type="ECO:0000313" key="1">
    <source>
        <dbReference type="EMBL" id="THD18027.1"/>
    </source>
</evidence>
<dbReference type="PANTHER" id="PTHR18966">
    <property type="entry name" value="IONOTROPIC GLUTAMATE RECEPTOR"/>
    <property type="match status" value="1"/>
</dbReference>
<keyword evidence="2" id="KW-1185">Reference proteome</keyword>
<gene>
    <name evidence="1" type="ORF">D915_010943</name>
</gene>
<dbReference type="AlphaFoldDB" id="A0A2H1BTA1"/>